<keyword evidence="1" id="KW-0732">Signal</keyword>
<evidence type="ECO:0000313" key="2">
    <source>
        <dbReference type="EMBL" id="KAA8497792.1"/>
    </source>
</evidence>
<sequence length="216" mass="24493">MPTRGRATFPSSWAALLMTGRFFCSRARFAQGSDCDTSMTSHGIDFCCGQSMGLCCIWGRRRPNDIDLSRYFSVRRTCEESLQSINNEENSTKALRNERDACTRAIMFTRGDDTDTSDTKDDWVGVSEAVRRIGPPSSAKLPRCCQNEASGKLGFAFMEPWPEKNDLATFQEAAPVLVTWISVRVVSISWGFSKMIQYALERRHLLITRSSLVWFW</sequence>
<proteinExistence type="predicted"/>
<gene>
    <name evidence="2" type="ORF">FVE85_5377</name>
</gene>
<feature type="chain" id="PRO_5023829892" description="Secreted protein" evidence="1">
    <location>
        <begin position="33"/>
        <end position="216"/>
    </location>
</feature>
<reference evidence="3" key="1">
    <citation type="journal article" date="2019" name="Nat. Commun.">
        <title>Expansion of phycobilisome linker gene families in mesophilic red algae.</title>
        <authorList>
            <person name="Lee J."/>
            <person name="Kim D."/>
            <person name="Bhattacharya D."/>
            <person name="Yoon H.S."/>
        </authorList>
    </citation>
    <scope>NUCLEOTIDE SEQUENCE [LARGE SCALE GENOMIC DNA]</scope>
    <source>
        <strain evidence="3">CCMP 1328</strain>
    </source>
</reference>
<comment type="caution">
    <text evidence="2">The sequence shown here is derived from an EMBL/GenBank/DDBJ whole genome shotgun (WGS) entry which is preliminary data.</text>
</comment>
<protein>
    <recommendedName>
        <fullName evidence="4">Secreted protein</fullName>
    </recommendedName>
</protein>
<organism evidence="2 3">
    <name type="scientific">Porphyridium purpureum</name>
    <name type="common">Red alga</name>
    <name type="synonym">Porphyridium cruentum</name>
    <dbReference type="NCBI Taxonomy" id="35688"/>
    <lineage>
        <taxon>Eukaryota</taxon>
        <taxon>Rhodophyta</taxon>
        <taxon>Bangiophyceae</taxon>
        <taxon>Porphyridiales</taxon>
        <taxon>Porphyridiaceae</taxon>
        <taxon>Porphyridium</taxon>
    </lineage>
</organism>
<evidence type="ECO:0000313" key="3">
    <source>
        <dbReference type="Proteomes" id="UP000324585"/>
    </source>
</evidence>
<dbReference type="Proteomes" id="UP000324585">
    <property type="component" value="Unassembled WGS sequence"/>
</dbReference>
<dbReference type="AlphaFoldDB" id="A0A5J4Z3N5"/>
<name>A0A5J4Z3N5_PORPP</name>
<dbReference type="EMBL" id="VRMN01000001">
    <property type="protein sequence ID" value="KAA8497792.1"/>
    <property type="molecule type" value="Genomic_DNA"/>
</dbReference>
<accession>A0A5J4Z3N5</accession>
<evidence type="ECO:0008006" key="4">
    <source>
        <dbReference type="Google" id="ProtNLM"/>
    </source>
</evidence>
<keyword evidence="3" id="KW-1185">Reference proteome</keyword>
<feature type="signal peptide" evidence="1">
    <location>
        <begin position="1"/>
        <end position="32"/>
    </location>
</feature>
<evidence type="ECO:0000256" key="1">
    <source>
        <dbReference type="SAM" id="SignalP"/>
    </source>
</evidence>